<proteinExistence type="predicted"/>
<reference evidence="5" key="1">
    <citation type="submission" date="2016-09" db="EMBL/GenBank/DDBJ databases">
        <title>Draft genome sequence of a novel species of the family Streptococcaceae isolated from flowers.</title>
        <authorList>
            <person name="Chuah L.-O."/>
            <person name="Yap K.-P."/>
            <person name="Thong K.L."/>
            <person name="Liong M.T."/>
            <person name="Ahmad R."/>
            <person name="Rusul G."/>
        </authorList>
    </citation>
    <scope>NUCLEOTIDE SEQUENCE [LARGE SCALE GENOMIC DNA]</scope>
    <source>
        <strain evidence="5">HibF3</strain>
    </source>
</reference>
<keyword evidence="5" id="KW-1185">Reference proteome</keyword>
<dbReference type="PANTHER" id="PTHR12526">
    <property type="entry name" value="GLYCOSYLTRANSFERASE"/>
    <property type="match status" value="1"/>
</dbReference>
<dbReference type="Gene3D" id="3.40.50.2000">
    <property type="entry name" value="Glycogen Phosphorylase B"/>
    <property type="match status" value="3"/>
</dbReference>
<evidence type="ECO:0000256" key="2">
    <source>
        <dbReference type="ARBA" id="ARBA00022679"/>
    </source>
</evidence>
<accession>A0A9Q5P1F0</accession>
<evidence type="ECO:0000256" key="1">
    <source>
        <dbReference type="ARBA" id="ARBA00022676"/>
    </source>
</evidence>
<evidence type="ECO:0000259" key="3">
    <source>
        <dbReference type="Pfam" id="PF00534"/>
    </source>
</evidence>
<name>A0A9Q5P1F0_9LACT</name>
<dbReference type="GO" id="GO:0016757">
    <property type="term" value="F:glycosyltransferase activity"/>
    <property type="evidence" value="ECO:0007669"/>
    <property type="project" value="UniProtKB-KW"/>
</dbReference>
<gene>
    <name evidence="4" type="ORF">BG262_10215</name>
</gene>
<dbReference type="RefSeq" id="WP_070787458.1">
    <property type="nucleotide sequence ID" value="NZ_MKIQ01000015.1"/>
</dbReference>
<dbReference type="SUPFAM" id="SSF53756">
    <property type="entry name" value="UDP-Glycosyltransferase/glycogen phosphorylase"/>
    <property type="match status" value="1"/>
</dbReference>
<dbReference type="Pfam" id="PF00534">
    <property type="entry name" value="Glycos_transf_1"/>
    <property type="match status" value="1"/>
</dbReference>
<evidence type="ECO:0000313" key="4">
    <source>
        <dbReference type="EMBL" id="OFI47367.1"/>
    </source>
</evidence>
<dbReference type="AlphaFoldDB" id="A0A9Q5P1F0"/>
<keyword evidence="1" id="KW-0328">Glycosyltransferase</keyword>
<dbReference type="OrthoDB" id="9765175at2"/>
<dbReference type="PANTHER" id="PTHR12526:SF629">
    <property type="entry name" value="TEICHURONIC ACID BIOSYNTHESIS GLYCOSYLTRANSFERASE TUAH-RELATED"/>
    <property type="match status" value="1"/>
</dbReference>
<dbReference type="EMBL" id="MKIQ01000015">
    <property type="protein sequence ID" value="OFI47367.1"/>
    <property type="molecule type" value="Genomic_DNA"/>
</dbReference>
<organism evidence="4 5">
    <name type="scientific">Floricoccus penangensis</name>
    <dbReference type="NCBI Taxonomy" id="1859475"/>
    <lineage>
        <taxon>Bacteria</taxon>
        <taxon>Bacillati</taxon>
        <taxon>Bacillota</taxon>
        <taxon>Bacilli</taxon>
        <taxon>Lactobacillales</taxon>
        <taxon>Streptococcaceae</taxon>
        <taxon>Floricoccus</taxon>
    </lineage>
</organism>
<evidence type="ECO:0000313" key="5">
    <source>
        <dbReference type="Proteomes" id="UP000177273"/>
    </source>
</evidence>
<comment type="caution">
    <text evidence="4">The sequence shown here is derived from an EMBL/GenBank/DDBJ whole genome shotgun (WGS) entry which is preliminary data.</text>
</comment>
<dbReference type="InterPro" id="IPR001296">
    <property type="entry name" value="Glyco_trans_1"/>
</dbReference>
<dbReference type="Proteomes" id="UP000177273">
    <property type="component" value="Unassembled WGS sequence"/>
</dbReference>
<protein>
    <recommendedName>
        <fullName evidence="3">Glycosyl transferase family 1 domain-containing protein</fullName>
    </recommendedName>
</protein>
<sequence length="516" mass="58984">MYYFLTANIAEQLSGIEHAEIKRLNLFKKKGVPAKIIGIEYNRFVYDNLDLIEGLEKGDYLNFYEYFAQSLDFEPRKTSIKDIPGIGNYEIKDIDGNKFAFFGNRKAFQIVLRGDELDYISYFDSDGILLEQDFYDSRGFISLIKYYAYNENNPDDTPWVNTEEFVSPSGRIYFKKFYRKSGDGIVNTNQQLTGPEGRIYSVMNQDEAFGIFLDYLNQEDGGKNVFIADRSNIANIAMINMQTPAFKIEHFHNIHVRDYWDTMGSPLVYPSIANTEQLSSMDMILTPTQNQADDMVKRLRTQVPINAVPVGIVADGELDRISKLNVEKIKGKIVTVARIFPEKHLDDAVRAFKLAHDKLPWITLDIYGYAEGTGEEKKKVEKVIAEYNLEEIVKLKGYTGSMDEIYGQAELTMMTSRFEGFVLAILEAATYGIPCVSYDTNYGPSYLVKEGVSGYIVPNGDYQTLADRIVTIFSDDKKLSELSLGASERARDFTEDKVWKEWQDKVLDAVHLWKKS</sequence>
<keyword evidence="2" id="KW-0808">Transferase</keyword>
<feature type="domain" description="Glycosyl transferase family 1" evidence="3">
    <location>
        <begin position="325"/>
        <end position="482"/>
    </location>
</feature>